<dbReference type="PANTHER" id="PTHR32546">
    <property type="entry name" value="G-PROTEIN COUPLED RECEPTOR 158-RELATED"/>
    <property type="match status" value="1"/>
</dbReference>
<evidence type="ECO:0000256" key="1">
    <source>
        <dbReference type="ARBA" id="ARBA00004651"/>
    </source>
</evidence>
<dbReference type="GeneID" id="101862881"/>
<comment type="similarity">
    <text evidence="2">Belongs to the G-protein coupled receptor 3 family.</text>
</comment>
<keyword evidence="4" id="KW-0732">Signal</keyword>
<keyword evidence="6" id="KW-0675">Receptor</keyword>
<evidence type="ECO:0000313" key="13">
    <source>
        <dbReference type="RefSeq" id="XP_005102873.2"/>
    </source>
</evidence>
<dbReference type="Gene3D" id="3.30.450.20">
    <property type="entry name" value="PAS domain"/>
    <property type="match status" value="1"/>
</dbReference>
<name>A0ABM0JW33_APLCA</name>
<proteinExistence type="inferred from homology"/>
<dbReference type="PANTHER" id="PTHR32546:SF29">
    <property type="entry name" value="G-PROTEIN COUPLED RECEPTORS FAMILY 3 PROFILE DOMAIN-CONTAINING PROTEIN"/>
    <property type="match status" value="1"/>
</dbReference>
<keyword evidence="12" id="KW-1185">Reference proteome</keyword>
<evidence type="ECO:0000256" key="10">
    <source>
        <dbReference type="SAM" id="Phobius"/>
    </source>
</evidence>
<evidence type="ECO:0000256" key="6">
    <source>
        <dbReference type="ARBA" id="ARBA00023170"/>
    </source>
</evidence>
<feature type="region of interest" description="Disordered" evidence="9">
    <location>
        <begin position="1"/>
        <end position="21"/>
    </location>
</feature>
<organism evidence="12 13">
    <name type="scientific">Aplysia californica</name>
    <name type="common">California sea hare</name>
    <dbReference type="NCBI Taxonomy" id="6500"/>
    <lineage>
        <taxon>Eukaryota</taxon>
        <taxon>Metazoa</taxon>
        <taxon>Spiralia</taxon>
        <taxon>Lophotrochozoa</taxon>
        <taxon>Mollusca</taxon>
        <taxon>Gastropoda</taxon>
        <taxon>Heterobranchia</taxon>
        <taxon>Euthyneura</taxon>
        <taxon>Tectipleura</taxon>
        <taxon>Aplysiida</taxon>
        <taxon>Aplysioidea</taxon>
        <taxon>Aplysiidae</taxon>
        <taxon>Aplysia</taxon>
    </lineage>
</organism>
<keyword evidence="3" id="KW-1003">Cell membrane</keyword>
<dbReference type="InterPro" id="IPR054714">
    <property type="entry name" value="GPR158_179_extracellular"/>
</dbReference>
<sequence length="361" mass="41710">MRLLRQKGSVTSSNCHEKPNHQLLLPGDVGYGVHKQFRPEGQTAVRLSNFLSLYLQNVMKTENFGNLRGGQQLHEDQLFGEVLANVMGNFKIYSAGLYFDRYKFQNDDGTFRQFFGPWAFRKRGSYFIIDTAGYSSYYTDEDWFMRAKSRFATNFQGLKTFKIRPYIRSNPAGTSSIRHEYFPVTYRAAPYETGFWTRPHFRCDGHVDAWVMTYVTPFFGLDSLRKRLEFRGVATVDVPLSLLEINQCPQPFTVANAFKNTARCDYLSTKCKPQAGFPFMRGSYRCLCRLGFEYWHMDGKFWFEGSLIELEYEKKRLGIFSRFDQLYCRVSSSPGLSTDIGVIIGALVITIGTSVFGHWSR</sequence>
<evidence type="ECO:0000256" key="3">
    <source>
        <dbReference type="ARBA" id="ARBA00022475"/>
    </source>
</evidence>
<keyword evidence="10" id="KW-0472">Membrane</keyword>
<dbReference type="RefSeq" id="XP_005102873.2">
    <property type="nucleotide sequence ID" value="XM_005102816.3"/>
</dbReference>
<reference evidence="13" key="1">
    <citation type="submission" date="2025-08" db="UniProtKB">
        <authorList>
            <consortium name="RefSeq"/>
        </authorList>
    </citation>
    <scope>IDENTIFICATION</scope>
</reference>
<keyword evidence="7" id="KW-0325">Glycoprotein</keyword>
<evidence type="ECO:0000256" key="5">
    <source>
        <dbReference type="ARBA" id="ARBA00023040"/>
    </source>
</evidence>
<gene>
    <name evidence="13" type="primary">LOC101862881</name>
</gene>
<protein>
    <submittedName>
        <fullName evidence="13">Uncharacterized protein LOC101862881</fullName>
    </submittedName>
</protein>
<accession>A0ABM0JW33</accession>
<evidence type="ECO:0000256" key="8">
    <source>
        <dbReference type="ARBA" id="ARBA00023224"/>
    </source>
</evidence>
<evidence type="ECO:0000256" key="2">
    <source>
        <dbReference type="ARBA" id="ARBA00007242"/>
    </source>
</evidence>
<dbReference type="Proteomes" id="UP000694888">
    <property type="component" value="Unplaced"/>
</dbReference>
<keyword evidence="10" id="KW-1133">Transmembrane helix</keyword>
<dbReference type="InterPro" id="IPR043458">
    <property type="entry name" value="GPR158/179"/>
</dbReference>
<evidence type="ECO:0000256" key="4">
    <source>
        <dbReference type="ARBA" id="ARBA00022729"/>
    </source>
</evidence>
<dbReference type="Pfam" id="PF22572">
    <property type="entry name" value="GPR158_179_EC"/>
    <property type="match status" value="1"/>
</dbReference>
<keyword evidence="5" id="KW-0297">G-protein coupled receptor</keyword>
<evidence type="ECO:0000256" key="9">
    <source>
        <dbReference type="SAM" id="MobiDB-lite"/>
    </source>
</evidence>
<comment type="subcellular location">
    <subcellularLocation>
        <location evidence="1">Cell membrane</location>
        <topology evidence="1">Multi-pass membrane protein</topology>
    </subcellularLocation>
</comment>
<keyword evidence="10" id="KW-0812">Transmembrane</keyword>
<evidence type="ECO:0000313" key="12">
    <source>
        <dbReference type="Proteomes" id="UP000694888"/>
    </source>
</evidence>
<keyword evidence="8" id="KW-0807">Transducer</keyword>
<evidence type="ECO:0000256" key="7">
    <source>
        <dbReference type="ARBA" id="ARBA00023180"/>
    </source>
</evidence>
<feature type="transmembrane region" description="Helical" evidence="10">
    <location>
        <begin position="340"/>
        <end position="359"/>
    </location>
</feature>
<evidence type="ECO:0000259" key="11">
    <source>
        <dbReference type="Pfam" id="PF22572"/>
    </source>
</evidence>
<feature type="domain" description="GPR158/179 extracellular" evidence="11">
    <location>
        <begin position="196"/>
        <end position="292"/>
    </location>
</feature>